<sequence>MPYRVGAEILFITFTLGTFLPHMPVGPLLDTGKFLPRTSTTSFWLGDSSWPCPDYRDVETFVNKLVRAGLLVHEPLVDAALQRQPQALSQRSLQRRFLRATGLSLRDLQSIERAHHAVRLLQQGVSVLDTVEEAGYFDQPHLTRMLKRFTGQTPAQIARVGKP</sequence>
<accession>A0ABQ6FN37</accession>
<keyword evidence="2" id="KW-0238">DNA-binding</keyword>
<comment type="caution">
    <text evidence="5">The sequence shown here is derived from an EMBL/GenBank/DDBJ whole genome shotgun (WGS) entry which is preliminary data.</text>
</comment>
<name>A0ABQ6FN37_9CHLR</name>
<dbReference type="PROSITE" id="PS01124">
    <property type="entry name" value="HTH_ARAC_FAMILY_2"/>
    <property type="match status" value="1"/>
</dbReference>
<keyword evidence="3" id="KW-0804">Transcription</keyword>
<dbReference type="Gene3D" id="1.10.10.60">
    <property type="entry name" value="Homeodomain-like"/>
    <property type="match status" value="1"/>
</dbReference>
<dbReference type="InterPro" id="IPR050204">
    <property type="entry name" value="AraC_XylS_family_regulators"/>
</dbReference>
<dbReference type="EMBL" id="BSRI01000001">
    <property type="protein sequence ID" value="GLV54434.1"/>
    <property type="molecule type" value="Genomic_DNA"/>
</dbReference>
<evidence type="ECO:0000313" key="5">
    <source>
        <dbReference type="EMBL" id="GLV54434.1"/>
    </source>
</evidence>
<evidence type="ECO:0000256" key="3">
    <source>
        <dbReference type="ARBA" id="ARBA00023163"/>
    </source>
</evidence>
<keyword evidence="1" id="KW-0805">Transcription regulation</keyword>
<gene>
    <name evidence="5" type="ORF">KDH_12810</name>
</gene>
<evidence type="ECO:0000256" key="2">
    <source>
        <dbReference type="ARBA" id="ARBA00023125"/>
    </source>
</evidence>
<dbReference type="Pfam" id="PF12833">
    <property type="entry name" value="HTH_18"/>
    <property type="match status" value="1"/>
</dbReference>
<dbReference type="PANTHER" id="PTHR46796">
    <property type="entry name" value="HTH-TYPE TRANSCRIPTIONAL ACTIVATOR RHAS-RELATED"/>
    <property type="match status" value="1"/>
</dbReference>
<dbReference type="SUPFAM" id="SSF46689">
    <property type="entry name" value="Homeodomain-like"/>
    <property type="match status" value="1"/>
</dbReference>
<proteinExistence type="predicted"/>
<feature type="domain" description="HTH araC/xylS-type" evidence="4">
    <location>
        <begin position="88"/>
        <end position="160"/>
    </location>
</feature>
<dbReference type="SMART" id="SM00342">
    <property type="entry name" value="HTH_ARAC"/>
    <property type="match status" value="1"/>
</dbReference>
<evidence type="ECO:0000313" key="6">
    <source>
        <dbReference type="Proteomes" id="UP001344906"/>
    </source>
</evidence>
<evidence type="ECO:0000256" key="1">
    <source>
        <dbReference type="ARBA" id="ARBA00023015"/>
    </source>
</evidence>
<protein>
    <recommendedName>
        <fullName evidence="4">HTH araC/xylS-type domain-containing protein</fullName>
    </recommendedName>
</protein>
<organism evidence="5 6">
    <name type="scientific">Dictyobacter halimunensis</name>
    <dbReference type="NCBI Taxonomy" id="3026934"/>
    <lineage>
        <taxon>Bacteria</taxon>
        <taxon>Bacillati</taxon>
        <taxon>Chloroflexota</taxon>
        <taxon>Ktedonobacteria</taxon>
        <taxon>Ktedonobacterales</taxon>
        <taxon>Dictyobacteraceae</taxon>
        <taxon>Dictyobacter</taxon>
    </lineage>
</organism>
<reference evidence="5 6" key="1">
    <citation type="submission" date="2023-02" db="EMBL/GenBank/DDBJ databases">
        <title>Dictyobacter halimunensis sp. nov., a new member of the class Ktedonobacteria from forest soil in a geothermal area.</title>
        <authorList>
            <person name="Rachmania M.K."/>
            <person name="Ningsih F."/>
            <person name="Sakai Y."/>
            <person name="Yabe S."/>
            <person name="Yokota A."/>
            <person name="Sjamsuridzal W."/>
        </authorList>
    </citation>
    <scope>NUCLEOTIDE SEQUENCE [LARGE SCALE GENOMIC DNA]</scope>
    <source>
        <strain evidence="5 6">S3.2.2.5</strain>
    </source>
</reference>
<evidence type="ECO:0000259" key="4">
    <source>
        <dbReference type="PROSITE" id="PS01124"/>
    </source>
</evidence>
<keyword evidence="6" id="KW-1185">Reference proteome</keyword>
<dbReference type="Proteomes" id="UP001344906">
    <property type="component" value="Unassembled WGS sequence"/>
</dbReference>
<dbReference type="InterPro" id="IPR018060">
    <property type="entry name" value="HTH_AraC"/>
</dbReference>
<dbReference type="InterPro" id="IPR009057">
    <property type="entry name" value="Homeodomain-like_sf"/>
</dbReference>